<evidence type="ECO:0000256" key="2">
    <source>
        <dbReference type="ARBA" id="ARBA00022692"/>
    </source>
</evidence>
<feature type="region of interest" description="Disordered" evidence="5">
    <location>
        <begin position="211"/>
        <end position="280"/>
    </location>
</feature>
<dbReference type="Proteomes" id="UP001610563">
    <property type="component" value="Unassembled WGS sequence"/>
</dbReference>
<dbReference type="EMBL" id="JBFTWV010000038">
    <property type="protein sequence ID" value="KAL2795030.1"/>
    <property type="molecule type" value="Genomic_DNA"/>
</dbReference>
<evidence type="ECO:0000256" key="6">
    <source>
        <dbReference type="SAM" id="Phobius"/>
    </source>
</evidence>
<gene>
    <name evidence="8" type="ORF">BJX66DRAFT_337254</name>
</gene>
<feature type="compositionally biased region" description="Basic and acidic residues" evidence="5">
    <location>
        <begin position="261"/>
        <end position="280"/>
    </location>
</feature>
<feature type="transmembrane region" description="Helical" evidence="6">
    <location>
        <begin position="160"/>
        <end position="187"/>
    </location>
</feature>
<comment type="caution">
    <text evidence="8">The sequence shown here is derived from an EMBL/GenBank/DDBJ whole genome shotgun (WGS) entry which is preliminary data.</text>
</comment>
<feature type="domain" description="Mid2" evidence="7">
    <location>
        <begin position="126"/>
        <end position="191"/>
    </location>
</feature>
<comment type="subcellular location">
    <subcellularLocation>
        <location evidence="1">Membrane</location>
        <topology evidence="1">Single-pass membrane protein</topology>
    </subcellularLocation>
</comment>
<dbReference type="PANTHER" id="PTHR15549">
    <property type="entry name" value="PAIRED IMMUNOGLOBULIN-LIKE TYPE 2 RECEPTOR"/>
    <property type="match status" value="1"/>
</dbReference>
<organism evidence="8 9">
    <name type="scientific">Aspergillus keveii</name>
    <dbReference type="NCBI Taxonomy" id="714993"/>
    <lineage>
        <taxon>Eukaryota</taxon>
        <taxon>Fungi</taxon>
        <taxon>Dikarya</taxon>
        <taxon>Ascomycota</taxon>
        <taxon>Pezizomycotina</taxon>
        <taxon>Eurotiomycetes</taxon>
        <taxon>Eurotiomycetidae</taxon>
        <taxon>Eurotiales</taxon>
        <taxon>Aspergillaceae</taxon>
        <taxon>Aspergillus</taxon>
        <taxon>Aspergillus subgen. Nidulantes</taxon>
    </lineage>
</organism>
<dbReference type="PANTHER" id="PTHR15549:SF33">
    <property type="entry name" value="MEMBRANE PROTEIN WSC4, PUTATIVE (AFU_ORTHOLOGUE AFUA_5G09020)-RELATED"/>
    <property type="match status" value="1"/>
</dbReference>
<feature type="region of interest" description="Disordered" evidence="5">
    <location>
        <begin position="120"/>
        <end position="159"/>
    </location>
</feature>
<name>A0ABR4G8S7_9EURO</name>
<dbReference type="InterPro" id="IPR007567">
    <property type="entry name" value="Mid2_dom"/>
</dbReference>
<evidence type="ECO:0000256" key="3">
    <source>
        <dbReference type="ARBA" id="ARBA00022989"/>
    </source>
</evidence>
<evidence type="ECO:0000256" key="4">
    <source>
        <dbReference type="ARBA" id="ARBA00023136"/>
    </source>
</evidence>
<feature type="compositionally biased region" description="Polar residues" evidence="5">
    <location>
        <begin position="214"/>
        <end position="231"/>
    </location>
</feature>
<evidence type="ECO:0000313" key="8">
    <source>
        <dbReference type="EMBL" id="KAL2795030.1"/>
    </source>
</evidence>
<keyword evidence="9" id="KW-1185">Reference proteome</keyword>
<sequence>MAVCYDKNGNEDTSQFPCSADGSPAQCCEIGQLCASDGLCVNNGTEPGLTKYSIHGCSVQDWTDGHVDTCPHQCIETGGVGVTDCGVGSFCCYGFGGCDCDNSTQTFDLDPIRIVATISGETSTSTPTTTSSISSTTSSFPTADADATSSSSSTSSSSNALPIGLGVGLGVGIPLLIAAIVAVFFCLRERRNAPAPEKDIGMAGYQAPPGYQAPSAQNGSEGGWYQQNVASPSVPMEGGVKPVAGGYFGPQQQAQAMPHELPSRQEPQELPGRQEPHELQ</sequence>
<evidence type="ECO:0000313" key="9">
    <source>
        <dbReference type="Proteomes" id="UP001610563"/>
    </source>
</evidence>
<evidence type="ECO:0000256" key="1">
    <source>
        <dbReference type="ARBA" id="ARBA00004167"/>
    </source>
</evidence>
<keyword evidence="2 6" id="KW-0812">Transmembrane</keyword>
<protein>
    <recommendedName>
        <fullName evidence="7">Mid2 domain-containing protein</fullName>
    </recommendedName>
</protein>
<accession>A0ABR4G8S7</accession>
<keyword evidence="4 6" id="KW-0472">Membrane</keyword>
<reference evidence="8 9" key="1">
    <citation type="submission" date="2024-07" db="EMBL/GenBank/DDBJ databases">
        <title>Section-level genome sequencing and comparative genomics of Aspergillus sections Usti and Cavernicolus.</title>
        <authorList>
            <consortium name="Lawrence Berkeley National Laboratory"/>
            <person name="Nybo J.L."/>
            <person name="Vesth T.C."/>
            <person name="Theobald S."/>
            <person name="Frisvad J.C."/>
            <person name="Larsen T.O."/>
            <person name="Kjaerboelling I."/>
            <person name="Rothschild-Mancinelli K."/>
            <person name="Lyhne E.K."/>
            <person name="Kogle M.E."/>
            <person name="Barry K."/>
            <person name="Clum A."/>
            <person name="Na H."/>
            <person name="Ledsgaard L."/>
            <person name="Lin J."/>
            <person name="Lipzen A."/>
            <person name="Kuo A."/>
            <person name="Riley R."/>
            <person name="Mondo S."/>
            <person name="Labutti K."/>
            <person name="Haridas S."/>
            <person name="Pangalinan J."/>
            <person name="Salamov A.A."/>
            <person name="Simmons B.A."/>
            <person name="Magnuson J.K."/>
            <person name="Chen J."/>
            <person name="Drula E."/>
            <person name="Henrissat B."/>
            <person name="Wiebenga A."/>
            <person name="Lubbers R.J."/>
            <person name="Gomes A.C."/>
            <person name="Makela M.R."/>
            <person name="Stajich J."/>
            <person name="Grigoriev I.V."/>
            <person name="Mortensen U.H."/>
            <person name="De Vries R.P."/>
            <person name="Baker S.E."/>
            <person name="Andersen M.R."/>
        </authorList>
    </citation>
    <scope>NUCLEOTIDE SEQUENCE [LARGE SCALE GENOMIC DNA]</scope>
    <source>
        <strain evidence="8 9">CBS 209.92</strain>
    </source>
</reference>
<dbReference type="Pfam" id="PF04478">
    <property type="entry name" value="Mid2"/>
    <property type="match status" value="1"/>
</dbReference>
<dbReference type="InterPro" id="IPR051694">
    <property type="entry name" value="Immunoregulatory_rcpt-like"/>
</dbReference>
<proteinExistence type="predicted"/>
<keyword evidence="3 6" id="KW-1133">Transmembrane helix</keyword>
<evidence type="ECO:0000256" key="5">
    <source>
        <dbReference type="SAM" id="MobiDB-lite"/>
    </source>
</evidence>
<evidence type="ECO:0000259" key="7">
    <source>
        <dbReference type="Pfam" id="PF04478"/>
    </source>
</evidence>